<protein>
    <submittedName>
        <fullName evidence="1">Uncharacterized protein</fullName>
    </submittedName>
</protein>
<dbReference type="AlphaFoldDB" id="A0AAV7CIP5"/>
<dbReference type="EMBL" id="WNYA01000002">
    <property type="protein sequence ID" value="KAG8584919.1"/>
    <property type="molecule type" value="Genomic_DNA"/>
</dbReference>
<organism evidence="1 2">
    <name type="scientific">Engystomops pustulosus</name>
    <name type="common">Tungara frog</name>
    <name type="synonym">Physalaemus pustulosus</name>
    <dbReference type="NCBI Taxonomy" id="76066"/>
    <lineage>
        <taxon>Eukaryota</taxon>
        <taxon>Metazoa</taxon>
        <taxon>Chordata</taxon>
        <taxon>Craniata</taxon>
        <taxon>Vertebrata</taxon>
        <taxon>Euteleostomi</taxon>
        <taxon>Amphibia</taxon>
        <taxon>Batrachia</taxon>
        <taxon>Anura</taxon>
        <taxon>Neobatrachia</taxon>
        <taxon>Hyloidea</taxon>
        <taxon>Leptodactylidae</taxon>
        <taxon>Leiuperinae</taxon>
        <taxon>Engystomops</taxon>
    </lineage>
</organism>
<sequence>MYLLYVFRKVTLRSHADYKDYRETLLSKPMLFITNAKKVNGASTSARTFAIIINTRHPQIRARVEGHMNDVISSVMGENYQLQFMLGSNVKEYLQRQSFELTEDNLSFSYTFKLDVLLDLFFLIGWSKKNCDLQGKVLNLHCTNANRKEKVRSFLSKMTTPLIRLGSSLDHDRRPSVFSLDVITEDPFPPEDDFNDSAPVLSEDS</sequence>
<accession>A0AAV7CIP5</accession>
<gene>
    <name evidence="1" type="ORF">GDO81_004824</name>
</gene>
<evidence type="ECO:0000313" key="1">
    <source>
        <dbReference type="EMBL" id="KAG8584919.1"/>
    </source>
</evidence>
<proteinExistence type="predicted"/>
<keyword evidence="2" id="KW-1185">Reference proteome</keyword>
<comment type="caution">
    <text evidence="1">The sequence shown here is derived from an EMBL/GenBank/DDBJ whole genome shotgun (WGS) entry which is preliminary data.</text>
</comment>
<dbReference type="Proteomes" id="UP000824782">
    <property type="component" value="Unassembled WGS sequence"/>
</dbReference>
<evidence type="ECO:0000313" key="2">
    <source>
        <dbReference type="Proteomes" id="UP000824782"/>
    </source>
</evidence>
<name>A0AAV7CIP5_ENGPU</name>
<reference evidence="1" key="1">
    <citation type="thesis" date="2020" institute="ProQuest LLC" country="789 East Eisenhower Parkway, Ann Arbor, MI, USA">
        <title>Comparative Genomics and Chromosome Evolution.</title>
        <authorList>
            <person name="Mudd A.B."/>
        </authorList>
    </citation>
    <scope>NUCLEOTIDE SEQUENCE</scope>
    <source>
        <strain evidence="1">237g6f4</strain>
        <tissue evidence="1">Blood</tissue>
    </source>
</reference>